<dbReference type="EMBL" id="JAOL01000085">
    <property type="protein sequence ID" value="EUA91823.1"/>
    <property type="molecule type" value="Genomic_DNA"/>
</dbReference>
<evidence type="ECO:0000313" key="2">
    <source>
        <dbReference type="Proteomes" id="UP000020681"/>
    </source>
</evidence>
<protein>
    <recommendedName>
        <fullName evidence="3">MUTATOR PROTEIN MUTT3</fullName>
    </recommendedName>
</protein>
<name>A0ABP3AKU4_MYCUL</name>
<accession>A0ABP3AKU4</accession>
<reference evidence="1 2" key="1">
    <citation type="submission" date="2014-01" db="EMBL/GenBank/DDBJ databases">
        <authorList>
            <person name="Dobos K."/>
            <person name="Lenaerts A."/>
            <person name="Ordway D."/>
            <person name="DeGroote M.A."/>
            <person name="Parker T."/>
            <person name="Sizemore C."/>
            <person name="Tallon L.J."/>
            <person name="Sadzewicz L.K."/>
            <person name="Sengamalay N."/>
            <person name="Fraser C.M."/>
            <person name="Hine E."/>
            <person name="Shefchek K.A."/>
            <person name="Das S.P."/>
            <person name="Tettelin H."/>
        </authorList>
    </citation>
    <scope>NUCLEOTIDE SEQUENCE [LARGE SCALE GENOMIC DNA]</scope>
    <source>
        <strain evidence="1 2">Harvey</strain>
    </source>
</reference>
<evidence type="ECO:0000313" key="1">
    <source>
        <dbReference type="EMBL" id="EUA91823.1"/>
    </source>
</evidence>
<gene>
    <name evidence="1" type="ORF">I551_1680</name>
</gene>
<sequence>MRWVTVDQLDDVDWVPADRCWLADLDRALRPARRRVNRPPATP</sequence>
<organism evidence="1 2">
    <name type="scientific">Mycobacterium ulcerans str. Harvey</name>
    <dbReference type="NCBI Taxonomy" id="1299332"/>
    <lineage>
        <taxon>Bacteria</taxon>
        <taxon>Bacillati</taxon>
        <taxon>Actinomycetota</taxon>
        <taxon>Actinomycetes</taxon>
        <taxon>Mycobacteriales</taxon>
        <taxon>Mycobacteriaceae</taxon>
        <taxon>Mycobacterium</taxon>
        <taxon>Mycobacterium ulcerans group</taxon>
    </lineage>
</organism>
<dbReference type="Proteomes" id="UP000020681">
    <property type="component" value="Unassembled WGS sequence"/>
</dbReference>
<keyword evidence="2" id="KW-1185">Reference proteome</keyword>
<proteinExistence type="predicted"/>
<evidence type="ECO:0008006" key="3">
    <source>
        <dbReference type="Google" id="ProtNLM"/>
    </source>
</evidence>
<comment type="caution">
    <text evidence="1">The sequence shown here is derived from an EMBL/GenBank/DDBJ whole genome shotgun (WGS) entry which is preliminary data.</text>
</comment>